<evidence type="ECO:0000256" key="1">
    <source>
        <dbReference type="ARBA" id="ARBA00000500"/>
    </source>
</evidence>
<keyword evidence="4 6" id="KW-0378">Hydrolase</keyword>
<dbReference type="Gene3D" id="3.30.70.1020">
    <property type="entry name" value="Trehalose-6-phosphate phosphatase related protein, domain 2"/>
    <property type="match status" value="1"/>
</dbReference>
<keyword evidence="6" id="KW-0479">Metal-binding</keyword>
<dbReference type="Pfam" id="PF02358">
    <property type="entry name" value="Trehalose_PPase"/>
    <property type="match status" value="1"/>
</dbReference>
<keyword evidence="6" id="KW-0460">Magnesium</keyword>
<dbReference type="InterPro" id="IPR044651">
    <property type="entry name" value="OTSB-like"/>
</dbReference>
<dbReference type="GO" id="GO:0046872">
    <property type="term" value="F:metal ion binding"/>
    <property type="evidence" value="ECO:0007669"/>
    <property type="project" value="UniProtKB-KW"/>
</dbReference>
<evidence type="ECO:0000256" key="6">
    <source>
        <dbReference type="RuleBase" id="RU361117"/>
    </source>
</evidence>
<keyword evidence="8" id="KW-1185">Reference proteome</keyword>
<evidence type="ECO:0000256" key="3">
    <source>
        <dbReference type="ARBA" id="ARBA00008770"/>
    </source>
</evidence>
<evidence type="ECO:0000256" key="4">
    <source>
        <dbReference type="ARBA" id="ARBA00022801"/>
    </source>
</evidence>
<dbReference type="Proteomes" id="UP000188235">
    <property type="component" value="Chromosome"/>
</dbReference>
<dbReference type="InterPro" id="IPR006379">
    <property type="entry name" value="HAD-SF_hydro_IIB"/>
</dbReference>
<dbReference type="GO" id="GO:0004805">
    <property type="term" value="F:trehalose-phosphatase activity"/>
    <property type="evidence" value="ECO:0007669"/>
    <property type="project" value="UniProtKB-EC"/>
</dbReference>
<dbReference type="STRING" id="399497.BW733_00360"/>
<dbReference type="InterPro" id="IPR003337">
    <property type="entry name" value="Trehalose_PPase"/>
</dbReference>
<comment type="similarity">
    <text evidence="3 6">Belongs to the trehalose phosphatase family.</text>
</comment>
<accession>A0A1Q2CTS6</accession>
<dbReference type="EC" id="3.1.3.12" evidence="6"/>
<gene>
    <name evidence="7" type="ORF">BW733_00360</name>
</gene>
<dbReference type="UniPathway" id="UPA00299"/>
<evidence type="ECO:0000256" key="5">
    <source>
        <dbReference type="ARBA" id="ARBA00024179"/>
    </source>
</evidence>
<dbReference type="SUPFAM" id="SSF56784">
    <property type="entry name" value="HAD-like"/>
    <property type="match status" value="1"/>
</dbReference>
<comment type="pathway">
    <text evidence="2 6">Glycan biosynthesis; trehalose biosynthesis.</text>
</comment>
<dbReference type="InterPro" id="IPR036412">
    <property type="entry name" value="HAD-like_sf"/>
</dbReference>
<dbReference type="NCBIfam" id="TIGR00685">
    <property type="entry name" value="T6PP"/>
    <property type="match status" value="1"/>
</dbReference>
<evidence type="ECO:0000256" key="2">
    <source>
        <dbReference type="ARBA" id="ARBA00005199"/>
    </source>
</evidence>
<dbReference type="PANTHER" id="PTHR43768:SF3">
    <property type="entry name" value="TREHALOSE 6-PHOSPHATE PHOSPHATASE"/>
    <property type="match status" value="1"/>
</dbReference>
<name>A0A1Q2CTS6_9ACTN</name>
<dbReference type="PANTHER" id="PTHR43768">
    <property type="entry name" value="TREHALOSE 6-PHOSPHATE PHOSPHATASE"/>
    <property type="match status" value="1"/>
</dbReference>
<dbReference type="InterPro" id="IPR023214">
    <property type="entry name" value="HAD_sf"/>
</dbReference>
<dbReference type="Gene3D" id="3.40.50.1000">
    <property type="entry name" value="HAD superfamily/HAD-like"/>
    <property type="match status" value="1"/>
</dbReference>
<dbReference type="KEGG" id="tfa:BW733_00360"/>
<comment type="catalytic activity">
    <reaction evidence="1 6">
        <text>alpha,alpha-trehalose 6-phosphate + H2O = alpha,alpha-trehalose + phosphate</text>
        <dbReference type="Rhea" id="RHEA:23420"/>
        <dbReference type="ChEBI" id="CHEBI:15377"/>
        <dbReference type="ChEBI" id="CHEBI:16551"/>
        <dbReference type="ChEBI" id="CHEBI:43474"/>
        <dbReference type="ChEBI" id="CHEBI:58429"/>
        <dbReference type="EC" id="3.1.3.12"/>
    </reaction>
</comment>
<reference evidence="7 8" key="1">
    <citation type="journal article" date="2008" name="Int. J. Syst. Evol. Microbiol.">
        <title>Tessaracoccus flavescens sp. nov., isolated from marine sediment.</title>
        <authorList>
            <person name="Lee D.W."/>
            <person name="Lee S.D."/>
        </authorList>
    </citation>
    <scope>NUCLEOTIDE SEQUENCE [LARGE SCALE GENOMIC DNA]</scope>
    <source>
        <strain evidence="7 8">SST-39T</strain>
    </source>
</reference>
<dbReference type="RefSeq" id="WP_077346887.1">
    <property type="nucleotide sequence ID" value="NZ_CP019607.1"/>
</dbReference>
<sequence>MHTWRGVTDAADDFMRAAVERPSETLLALDFDGTLAAIVPNPEDSRLHERSAEALTVLASRLGHLAIITGRGVETVRRLARLDERPALKGLIVLGGYGAERWEVGASFTSQAPRPEAIAAALPRVEAAISGSGFSGVEVEDKGQALGVHTRPSNDPAGAYKALLPRLVAIAGDLGLTLEPGRSVLELRTSKVTKGDALRELIAETGARVVAMCGDDLGDLPAFEVLQEARGEGVVACRVVSGSTEQVAVAEQADLLADGPDGMADWLQHLATRIAREA</sequence>
<organism evidence="7 8">
    <name type="scientific">Tessaracoccus flavescens</name>
    <dbReference type="NCBI Taxonomy" id="399497"/>
    <lineage>
        <taxon>Bacteria</taxon>
        <taxon>Bacillati</taxon>
        <taxon>Actinomycetota</taxon>
        <taxon>Actinomycetes</taxon>
        <taxon>Propionibacteriales</taxon>
        <taxon>Propionibacteriaceae</taxon>
        <taxon>Tessaracoccus</taxon>
    </lineage>
</organism>
<dbReference type="OrthoDB" id="9816160at2"/>
<dbReference type="NCBIfam" id="TIGR01484">
    <property type="entry name" value="HAD-SF-IIB"/>
    <property type="match status" value="1"/>
</dbReference>
<comment type="cofactor">
    <cofactor evidence="6">
        <name>Mg(2+)</name>
        <dbReference type="ChEBI" id="CHEBI:18420"/>
    </cofactor>
</comment>
<evidence type="ECO:0000313" key="8">
    <source>
        <dbReference type="Proteomes" id="UP000188235"/>
    </source>
</evidence>
<protein>
    <recommendedName>
        <fullName evidence="6">Trehalose 6-phosphate phosphatase</fullName>
        <ecNumber evidence="6">3.1.3.12</ecNumber>
    </recommendedName>
</protein>
<evidence type="ECO:0000313" key="7">
    <source>
        <dbReference type="EMBL" id="AQP49517.1"/>
    </source>
</evidence>
<comment type="function">
    <text evidence="5 6">Removes the phosphate from trehalose 6-phosphate to produce free trehalose.</text>
</comment>
<dbReference type="GO" id="GO:0005992">
    <property type="term" value="P:trehalose biosynthetic process"/>
    <property type="evidence" value="ECO:0007669"/>
    <property type="project" value="UniProtKB-UniPathway"/>
</dbReference>
<dbReference type="EMBL" id="CP019607">
    <property type="protein sequence ID" value="AQP49517.1"/>
    <property type="molecule type" value="Genomic_DNA"/>
</dbReference>
<proteinExistence type="inferred from homology"/>
<dbReference type="AlphaFoldDB" id="A0A1Q2CTS6"/>